<organism evidence="5 6">
    <name type="scientific">Marinilactibacillus piezotolerans</name>
    <dbReference type="NCBI Taxonomy" id="258723"/>
    <lineage>
        <taxon>Bacteria</taxon>
        <taxon>Bacillati</taxon>
        <taxon>Bacillota</taxon>
        <taxon>Bacilli</taxon>
        <taxon>Lactobacillales</taxon>
        <taxon>Carnobacteriaceae</taxon>
        <taxon>Marinilactibacillus</taxon>
    </lineage>
</organism>
<dbReference type="InterPro" id="IPR029056">
    <property type="entry name" value="Ribokinase-like"/>
</dbReference>
<dbReference type="InterPro" id="IPR050306">
    <property type="entry name" value="PfkB_Carbo_kinase"/>
</dbReference>
<proteinExistence type="inferred from homology"/>
<evidence type="ECO:0000256" key="3">
    <source>
        <dbReference type="ARBA" id="ARBA00022777"/>
    </source>
</evidence>
<feature type="non-terminal residue" evidence="5">
    <location>
        <position position="1"/>
    </location>
</feature>
<dbReference type="Gene3D" id="3.40.1190.20">
    <property type="match status" value="1"/>
</dbReference>
<evidence type="ECO:0000313" key="6">
    <source>
        <dbReference type="Proteomes" id="UP000199589"/>
    </source>
</evidence>
<dbReference type="Pfam" id="PF00294">
    <property type="entry name" value="PfkB"/>
    <property type="match status" value="1"/>
</dbReference>
<evidence type="ECO:0000313" key="5">
    <source>
        <dbReference type="EMBL" id="SFK56776.1"/>
    </source>
</evidence>
<dbReference type="InterPro" id="IPR011611">
    <property type="entry name" value="PfkB_dom"/>
</dbReference>
<dbReference type="GO" id="GO:0016301">
    <property type="term" value="F:kinase activity"/>
    <property type="evidence" value="ECO:0007669"/>
    <property type="project" value="UniProtKB-KW"/>
</dbReference>
<sequence length="349" mass="37921">SPMGEKAPFFQTVNPSTKLRTILNYILIIRGGGIMTDVLLLGEPMGLFSATEYGSLKEAVTFNKSVAGAEINVGIGLSRLGHQVEYITKLGKDPIGEFIFEALQKESIGTNYVSFDKDYNTGLMLKNKVKDDDPDTAYYRKSSAFSTLSKKDVENIDFDNVKVLHVTGIPPALSHSVREAVEYLMQKAKSAGTFITFDPNLRPALWKSTQEMLEVLNALAKYADVVLPGISEGETLVGSSDVEAIAQFYIRNGANVVITKSGSQGAYVTEKGKETINIQGFKVEKVIDTVGAGDGFAVGILHAYLEGLNWKEAAACANAIGSLQVQHAGDNEGLPTKEELDQYLKHNNR</sequence>
<evidence type="ECO:0000256" key="1">
    <source>
        <dbReference type="ARBA" id="ARBA00010688"/>
    </source>
</evidence>
<comment type="similarity">
    <text evidence="1">Belongs to the carbohydrate kinase PfkB family.</text>
</comment>
<dbReference type="SUPFAM" id="SSF53613">
    <property type="entry name" value="Ribokinase-like"/>
    <property type="match status" value="1"/>
</dbReference>
<protein>
    <submittedName>
        <fullName evidence="5">2-keto-3-deoxygluconate kinase</fullName>
    </submittedName>
</protein>
<evidence type="ECO:0000259" key="4">
    <source>
        <dbReference type="Pfam" id="PF00294"/>
    </source>
</evidence>
<name>A0A1I4AM65_9LACT</name>
<reference evidence="6" key="1">
    <citation type="submission" date="2016-10" db="EMBL/GenBank/DDBJ databases">
        <authorList>
            <person name="Varghese N."/>
            <person name="Submissions S."/>
        </authorList>
    </citation>
    <scope>NUCLEOTIDE SEQUENCE [LARGE SCALE GENOMIC DNA]</scope>
    <source>
        <strain evidence="6">DSM 16108</strain>
    </source>
</reference>
<dbReference type="PANTHER" id="PTHR43085">
    <property type="entry name" value="HEXOKINASE FAMILY MEMBER"/>
    <property type="match status" value="1"/>
</dbReference>
<dbReference type="InterPro" id="IPR002173">
    <property type="entry name" value="Carboh/pur_kinase_PfkB_CS"/>
</dbReference>
<accession>A0A1I4AM65</accession>
<dbReference type="PANTHER" id="PTHR43085:SF57">
    <property type="entry name" value="CARBOHYDRATE KINASE PFKB DOMAIN-CONTAINING PROTEIN"/>
    <property type="match status" value="1"/>
</dbReference>
<feature type="domain" description="Carbohydrate kinase PfkB" evidence="4">
    <location>
        <begin position="35"/>
        <end position="336"/>
    </location>
</feature>
<keyword evidence="2" id="KW-0808">Transferase</keyword>
<dbReference type="EMBL" id="FOSJ01000050">
    <property type="protein sequence ID" value="SFK56776.1"/>
    <property type="molecule type" value="Genomic_DNA"/>
</dbReference>
<dbReference type="CDD" id="cd01166">
    <property type="entry name" value="KdgK"/>
    <property type="match status" value="1"/>
</dbReference>
<dbReference type="PROSITE" id="PS00584">
    <property type="entry name" value="PFKB_KINASES_2"/>
    <property type="match status" value="1"/>
</dbReference>
<dbReference type="Proteomes" id="UP000199589">
    <property type="component" value="Unassembled WGS sequence"/>
</dbReference>
<keyword evidence="3 5" id="KW-0418">Kinase</keyword>
<keyword evidence="6" id="KW-1185">Reference proteome</keyword>
<gene>
    <name evidence="5" type="ORF">SAMN04488569_105016</name>
</gene>
<dbReference type="AlphaFoldDB" id="A0A1I4AM65"/>
<evidence type="ECO:0000256" key="2">
    <source>
        <dbReference type="ARBA" id="ARBA00022679"/>
    </source>
</evidence>